<protein>
    <submittedName>
        <fullName evidence="1">Putative transposase</fullName>
    </submittedName>
</protein>
<dbReference type="InterPro" id="IPR012337">
    <property type="entry name" value="RNaseH-like_sf"/>
</dbReference>
<dbReference type="HOGENOM" id="CLU_1204977_0_0_1"/>
<evidence type="ECO:0000313" key="1">
    <source>
        <dbReference type="EMBL" id="EKG18608.1"/>
    </source>
</evidence>
<dbReference type="Proteomes" id="UP000007129">
    <property type="component" value="Unassembled WGS sequence"/>
</dbReference>
<accession>K2RV07</accession>
<evidence type="ECO:0000313" key="2">
    <source>
        <dbReference type="Proteomes" id="UP000007129"/>
    </source>
</evidence>
<proteinExistence type="predicted"/>
<dbReference type="SUPFAM" id="SSF53098">
    <property type="entry name" value="Ribonuclease H-like"/>
    <property type="match status" value="1"/>
</dbReference>
<sequence length="230" mass="26976">MLAKEFGFIAKWRRLRCCGHIINLVVRQILFGKDPDAFEDEEAQAKELITEHLLWRSRGLLKSSSWTADAMLERALKPEVRKAIDALVLDEVRNWGEYERRRIKNGTRDAKMRRKPTIINDFLTSDDWATLTAYYYILKPFHEVTKRLEGNPIDGELGALWEVLPVMEFLLEYLEGVKQNVARFPDEYFRVNVNLGWAKLDEYYKLLDDSPVYAASIALHPAFGWEWIEH</sequence>
<dbReference type="STRING" id="1126212.K2RV07"/>
<comment type="caution">
    <text evidence="1">The sequence shown here is derived from an EMBL/GenBank/DDBJ whole genome shotgun (WGS) entry which is preliminary data.</text>
</comment>
<organism evidence="1 2">
    <name type="scientific">Macrophomina phaseolina (strain MS6)</name>
    <name type="common">Charcoal rot fungus</name>
    <dbReference type="NCBI Taxonomy" id="1126212"/>
    <lineage>
        <taxon>Eukaryota</taxon>
        <taxon>Fungi</taxon>
        <taxon>Dikarya</taxon>
        <taxon>Ascomycota</taxon>
        <taxon>Pezizomycotina</taxon>
        <taxon>Dothideomycetes</taxon>
        <taxon>Dothideomycetes incertae sedis</taxon>
        <taxon>Botryosphaeriales</taxon>
        <taxon>Botryosphaeriaceae</taxon>
        <taxon>Macrophomina</taxon>
    </lineage>
</organism>
<dbReference type="OrthoDB" id="3780340at2759"/>
<reference evidence="1 2" key="1">
    <citation type="journal article" date="2012" name="BMC Genomics">
        <title>Tools to kill: Genome of one of the most destructive plant pathogenic fungi Macrophomina phaseolina.</title>
        <authorList>
            <person name="Islam M.S."/>
            <person name="Haque M.S."/>
            <person name="Islam M.M."/>
            <person name="Emdad E.M."/>
            <person name="Halim A."/>
            <person name="Hossen Q.M.M."/>
            <person name="Hossain M.Z."/>
            <person name="Ahmed B."/>
            <person name="Rahim S."/>
            <person name="Rahman M.S."/>
            <person name="Alam M.M."/>
            <person name="Hou S."/>
            <person name="Wan X."/>
            <person name="Saito J.A."/>
            <person name="Alam M."/>
        </authorList>
    </citation>
    <scope>NUCLEOTIDE SEQUENCE [LARGE SCALE GENOMIC DNA]</scope>
    <source>
        <strain evidence="1 2">MS6</strain>
    </source>
</reference>
<dbReference type="VEuPathDB" id="FungiDB:MPH_04143"/>
<dbReference type="AlphaFoldDB" id="K2RV07"/>
<dbReference type="EMBL" id="AHHD01000185">
    <property type="protein sequence ID" value="EKG18608.1"/>
    <property type="molecule type" value="Genomic_DNA"/>
</dbReference>
<name>K2RV07_MACPH</name>
<gene>
    <name evidence="1" type="ORF">MPH_04143</name>
</gene>
<dbReference type="InParanoid" id="K2RV07"/>
<dbReference type="eggNOG" id="KOG1121">
    <property type="taxonomic scope" value="Eukaryota"/>
</dbReference>